<sequence>MQDRLLELFHKYVNDNCSTEELSELYELFSLTGNEIIVKELIAQTIEDIHQHPEQINTFLSQEDAEKILNDIFPQTSDTAIVPHVPVKISRMRWWKWAAAATVAVLISLSGYYVLHQSGNKATREIAGRKSSTSNSSNKATLILSNGQTILLDSVPNGLLATQGQGRVVKNQNGAVIYSAAGKDGDQIVYNTITTPRGGQYFLQLSDGSKVWLNAASSIRFPVVFPAGERKVYITGEAYFEVEHLSGHHDQPAAFIVEATSNATDNRGCRIEVLGTKFNINSYSNEPVVSTTLLEGKVKVHVNNSLQSQVLQPNQQVNISRKGDMYLTTSADVNAVIAWKNGYTQFAAVPLSAVMRQVERWYDVNVQFEGNVADIKFTGKLKRTESLAEFLKILDLNNIKYEINNSTIIIK</sequence>
<gene>
    <name evidence="3" type="ORF">CLV59_103167</name>
</gene>
<comment type="caution">
    <text evidence="3">The sequence shown here is derived from an EMBL/GenBank/DDBJ whole genome shotgun (WGS) entry which is preliminary data.</text>
</comment>
<dbReference type="InterPro" id="IPR006860">
    <property type="entry name" value="FecR"/>
</dbReference>
<name>A0A327W1P0_9BACT</name>
<evidence type="ECO:0000259" key="1">
    <source>
        <dbReference type="Pfam" id="PF04773"/>
    </source>
</evidence>
<dbReference type="InterPro" id="IPR012373">
    <property type="entry name" value="Ferrdict_sens_TM"/>
</dbReference>
<evidence type="ECO:0000313" key="3">
    <source>
        <dbReference type="EMBL" id="RAJ83207.1"/>
    </source>
</evidence>
<dbReference type="RefSeq" id="WP_111591870.1">
    <property type="nucleotide sequence ID" value="NZ_QLMA01000003.1"/>
</dbReference>
<dbReference type="OrthoDB" id="649666at2"/>
<dbReference type="Gene3D" id="2.60.120.1440">
    <property type="match status" value="1"/>
</dbReference>
<keyword evidence="4" id="KW-1185">Reference proteome</keyword>
<dbReference type="AlphaFoldDB" id="A0A327W1P0"/>
<dbReference type="GO" id="GO:0016989">
    <property type="term" value="F:sigma factor antagonist activity"/>
    <property type="evidence" value="ECO:0007669"/>
    <property type="project" value="TreeGrafter"/>
</dbReference>
<organism evidence="3 4">
    <name type="scientific">Chitinophaga dinghuensis</name>
    <dbReference type="NCBI Taxonomy" id="1539050"/>
    <lineage>
        <taxon>Bacteria</taxon>
        <taxon>Pseudomonadati</taxon>
        <taxon>Bacteroidota</taxon>
        <taxon>Chitinophagia</taxon>
        <taxon>Chitinophagales</taxon>
        <taxon>Chitinophagaceae</taxon>
        <taxon>Chitinophaga</taxon>
    </lineage>
</organism>
<dbReference type="PANTHER" id="PTHR30273">
    <property type="entry name" value="PERIPLASMIC SIGNAL SENSOR AND SIGMA FACTOR ACTIVATOR FECR-RELATED"/>
    <property type="match status" value="1"/>
</dbReference>
<dbReference type="Gene3D" id="3.55.50.30">
    <property type="match status" value="1"/>
</dbReference>
<dbReference type="Pfam" id="PF04773">
    <property type="entry name" value="FecR"/>
    <property type="match status" value="1"/>
</dbReference>
<dbReference type="Proteomes" id="UP000249819">
    <property type="component" value="Unassembled WGS sequence"/>
</dbReference>
<reference evidence="3 4" key="1">
    <citation type="submission" date="2018-06" db="EMBL/GenBank/DDBJ databases">
        <title>Genomic Encyclopedia of Archaeal and Bacterial Type Strains, Phase II (KMG-II): from individual species to whole genera.</title>
        <authorList>
            <person name="Goeker M."/>
        </authorList>
    </citation>
    <scope>NUCLEOTIDE SEQUENCE [LARGE SCALE GENOMIC DNA]</scope>
    <source>
        <strain evidence="3 4">DSM 29821</strain>
    </source>
</reference>
<protein>
    <submittedName>
        <fullName evidence="3">FecR protein</fullName>
    </submittedName>
</protein>
<proteinExistence type="predicted"/>
<feature type="domain" description="FecR protein" evidence="1">
    <location>
        <begin position="192"/>
        <end position="299"/>
    </location>
</feature>
<feature type="domain" description="Protein FecR C-terminal" evidence="2">
    <location>
        <begin position="346"/>
        <end position="410"/>
    </location>
</feature>
<dbReference type="EMBL" id="QLMA01000003">
    <property type="protein sequence ID" value="RAJ83207.1"/>
    <property type="molecule type" value="Genomic_DNA"/>
</dbReference>
<accession>A0A327W1P0</accession>
<dbReference type="InterPro" id="IPR032508">
    <property type="entry name" value="FecR_C"/>
</dbReference>
<dbReference type="PANTHER" id="PTHR30273:SF2">
    <property type="entry name" value="PROTEIN FECR"/>
    <property type="match status" value="1"/>
</dbReference>
<evidence type="ECO:0000313" key="4">
    <source>
        <dbReference type="Proteomes" id="UP000249819"/>
    </source>
</evidence>
<dbReference type="Pfam" id="PF16344">
    <property type="entry name" value="FecR_C"/>
    <property type="match status" value="1"/>
</dbReference>
<evidence type="ECO:0000259" key="2">
    <source>
        <dbReference type="Pfam" id="PF16344"/>
    </source>
</evidence>